<dbReference type="RefSeq" id="WP_012638640.1">
    <property type="nucleotide sequence ID" value="NC_011901.1"/>
</dbReference>
<feature type="domain" description="Ribbon-helix-helix protein CopG" evidence="1">
    <location>
        <begin position="2"/>
        <end position="38"/>
    </location>
</feature>
<dbReference type="eggNOG" id="COG3905">
    <property type="taxonomic scope" value="Bacteria"/>
</dbReference>
<accession>B8GTR7</accession>
<organism evidence="2 3">
    <name type="scientific">Thioalkalivibrio sulfidiphilus (strain HL-EbGR7)</name>
    <dbReference type="NCBI Taxonomy" id="396588"/>
    <lineage>
        <taxon>Bacteria</taxon>
        <taxon>Pseudomonadati</taxon>
        <taxon>Pseudomonadota</taxon>
        <taxon>Gammaproteobacteria</taxon>
        <taxon>Chromatiales</taxon>
        <taxon>Ectothiorhodospiraceae</taxon>
        <taxon>Thioalkalivibrio</taxon>
    </lineage>
</organism>
<keyword evidence="3" id="KW-1185">Reference proteome</keyword>
<evidence type="ECO:0000259" key="1">
    <source>
        <dbReference type="Pfam" id="PF01402"/>
    </source>
</evidence>
<gene>
    <name evidence="2" type="ordered locus">Tgr7_2081</name>
</gene>
<dbReference type="InterPro" id="IPR002145">
    <property type="entry name" value="CopG"/>
</dbReference>
<protein>
    <submittedName>
        <fullName evidence="2">Putative transcriptional regulator, CopG family</fullName>
    </submittedName>
</protein>
<reference evidence="2 3" key="1">
    <citation type="journal article" date="2011" name="Stand. Genomic Sci.">
        <title>Complete genome sequence of 'Thioalkalivibrio sulfidophilus' HL-EbGr7.</title>
        <authorList>
            <person name="Muyzer G."/>
            <person name="Sorokin D.Y."/>
            <person name="Mavromatis K."/>
            <person name="Lapidus A."/>
            <person name="Clum A."/>
            <person name="Ivanova N."/>
            <person name="Pati A."/>
            <person name="d'Haeseleer P."/>
            <person name="Woyke T."/>
            <person name="Kyrpides N.C."/>
        </authorList>
    </citation>
    <scope>NUCLEOTIDE SEQUENCE [LARGE SCALE GENOMIC DNA]</scope>
    <source>
        <strain evidence="2 3">HL-EbGR7</strain>
    </source>
</reference>
<dbReference type="OrthoDB" id="5772152at2"/>
<proteinExistence type="predicted"/>
<sequence length="73" mass="8478">MRTVVDLPDEELQAIKALAKREKISQAEAIRRAVRAYLHARPAPDKESPAFGLWEGREEGIQYQDTLRDEWTR</sequence>
<dbReference type="STRING" id="396588.Tgr7_2081"/>
<dbReference type="EMBL" id="CP001339">
    <property type="protein sequence ID" value="ACL73161.1"/>
    <property type="molecule type" value="Genomic_DNA"/>
</dbReference>
<dbReference type="KEGG" id="tgr:Tgr7_2081"/>
<dbReference type="Pfam" id="PF01402">
    <property type="entry name" value="RHH_1"/>
    <property type="match status" value="1"/>
</dbReference>
<dbReference type="Gene3D" id="1.10.1220.10">
    <property type="entry name" value="Met repressor-like"/>
    <property type="match status" value="1"/>
</dbReference>
<evidence type="ECO:0000313" key="2">
    <source>
        <dbReference type="EMBL" id="ACL73161.1"/>
    </source>
</evidence>
<dbReference type="AlphaFoldDB" id="B8GTR7"/>
<dbReference type="CDD" id="cd21631">
    <property type="entry name" value="RHH_CopG_NikR-like"/>
    <property type="match status" value="1"/>
</dbReference>
<name>B8GTR7_THISH</name>
<dbReference type="GO" id="GO:0006355">
    <property type="term" value="P:regulation of DNA-templated transcription"/>
    <property type="evidence" value="ECO:0007669"/>
    <property type="project" value="InterPro"/>
</dbReference>
<dbReference type="InterPro" id="IPR013321">
    <property type="entry name" value="Arc_rbn_hlx_hlx"/>
</dbReference>
<evidence type="ECO:0000313" key="3">
    <source>
        <dbReference type="Proteomes" id="UP000002383"/>
    </source>
</evidence>
<dbReference type="HOGENOM" id="CLU_182089_2_0_6"/>
<dbReference type="Proteomes" id="UP000002383">
    <property type="component" value="Chromosome"/>
</dbReference>